<dbReference type="OrthoDB" id="10555488at2759"/>
<dbReference type="Proteomes" id="UP000789396">
    <property type="component" value="Unassembled WGS sequence"/>
</dbReference>
<dbReference type="EMBL" id="CAJVPZ010010981">
    <property type="protein sequence ID" value="CAG8625419.1"/>
    <property type="molecule type" value="Genomic_DNA"/>
</dbReference>
<reference evidence="2" key="1">
    <citation type="submission" date="2021-06" db="EMBL/GenBank/DDBJ databases">
        <authorList>
            <person name="Kallberg Y."/>
            <person name="Tangrot J."/>
            <person name="Rosling A."/>
        </authorList>
    </citation>
    <scope>NUCLEOTIDE SEQUENCE</scope>
    <source>
        <strain evidence="2">IN212</strain>
    </source>
</reference>
<dbReference type="AlphaFoldDB" id="A0A9N9GTM3"/>
<keyword evidence="3" id="KW-1185">Reference proteome</keyword>
<name>A0A9N9GTM3_9GLOM</name>
<accession>A0A9N9GTM3</accession>
<evidence type="ECO:0000313" key="3">
    <source>
        <dbReference type="Proteomes" id="UP000789396"/>
    </source>
</evidence>
<feature type="region of interest" description="Disordered" evidence="1">
    <location>
        <begin position="131"/>
        <end position="152"/>
    </location>
</feature>
<evidence type="ECO:0000313" key="2">
    <source>
        <dbReference type="EMBL" id="CAG8625419.1"/>
    </source>
</evidence>
<sequence>EHHNRRSLRHILKFFHHYKSPAARTTKPFATTALPITTTTPTTTASPKTTCIRKAFCQNDYKWDQSECKCISKTTSSPTTSITASPQQTCPVIDCPNNYYVDPSDCKCTPQIKLSTDSLSSRTARRVTYRPITRPSRAGNPVYPKYAANPSE</sequence>
<protein>
    <submittedName>
        <fullName evidence="2">17877_t:CDS:1</fullName>
    </submittedName>
</protein>
<evidence type="ECO:0000256" key="1">
    <source>
        <dbReference type="SAM" id="MobiDB-lite"/>
    </source>
</evidence>
<feature type="non-terminal residue" evidence="2">
    <location>
        <position position="1"/>
    </location>
</feature>
<gene>
    <name evidence="2" type="ORF">RFULGI_LOCUS7517</name>
</gene>
<organism evidence="2 3">
    <name type="scientific">Racocetra fulgida</name>
    <dbReference type="NCBI Taxonomy" id="60492"/>
    <lineage>
        <taxon>Eukaryota</taxon>
        <taxon>Fungi</taxon>
        <taxon>Fungi incertae sedis</taxon>
        <taxon>Mucoromycota</taxon>
        <taxon>Glomeromycotina</taxon>
        <taxon>Glomeromycetes</taxon>
        <taxon>Diversisporales</taxon>
        <taxon>Gigasporaceae</taxon>
        <taxon>Racocetra</taxon>
    </lineage>
</organism>
<proteinExistence type="predicted"/>
<comment type="caution">
    <text evidence="2">The sequence shown here is derived from an EMBL/GenBank/DDBJ whole genome shotgun (WGS) entry which is preliminary data.</text>
</comment>